<name>A0A139HV51_9PEZI</name>
<dbReference type="SUPFAM" id="SSF53335">
    <property type="entry name" value="S-adenosyl-L-methionine-dependent methyltransferases"/>
    <property type="match status" value="1"/>
</dbReference>
<dbReference type="AlphaFoldDB" id="A0A139HV51"/>
<evidence type="ECO:0000313" key="3">
    <source>
        <dbReference type="EMBL" id="KXT06289.1"/>
    </source>
</evidence>
<evidence type="ECO:0000313" key="4">
    <source>
        <dbReference type="Proteomes" id="UP000070133"/>
    </source>
</evidence>
<comment type="caution">
    <text evidence="3">The sequence shown here is derived from an EMBL/GenBank/DDBJ whole genome shotgun (WGS) entry which is preliminary data.</text>
</comment>
<dbReference type="PANTHER" id="PTHR43591">
    <property type="entry name" value="METHYLTRANSFERASE"/>
    <property type="match status" value="1"/>
</dbReference>
<dbReference type="InterPro" id="IPR013216">
    <property type="entry name" value="Methyltransf_11"/>
</dbReference>
<dbReference type="STRING" id="321146.A0A139HV51"/>
<feature type="region of interest" description="Disordered" evidence="1">
    <location>
        <begin position="1"/>
        <end position="20"/>
    </location>
</feature>
<organism evidence="3 4">
    <name type="scientific">Pseudocercospora eumusae</name>
    <dbReference type="NCBI Taxonomy" id="321146"/>
    <lineage>
        <taxon>Eukaryota</taxon>
        <taxon>Fungi</taxon>
        <taxon>Dikarya</taxon>
        <taxon>Ascomycota</taxon>
        <taxon>Pezizomycotina</taxon>
        <taxon>Dothideomycetes</taxon>
        <taxon>Dothideomycetidae</taxon>
        <taxon>Mycosphaerellales</taxon>
        <taxon>Mycosphaerellaceae</taxon>
        <taxon>Pseudocercospora</taxon>
    </lineage>
</organism>
<sequence>MASTTDQQDPSPTPSHQPYTIGYQKSHIQNHNWRTAENSSAFLLPHLISASKSNPSLKLLDCGAGPGTITASFSKYMPSGQITATDLSEEVMAQAREHAASQGITNMTCQAASIYELPFEDGEFDIVHAQQVLVHLEDPVKAIREMLRVCRPDGIVALRESDMRMWCFYPETPGLVAFHGLIQAVMQSSGGTPDTGVRLVALAMAAGAKREWIEASMGTWCYSTPEERRVWGGTFVNRLRGEDMKTKAGRLGYEEKDLENMAKAWQKWIETEDANFGCLHGEVIVRKA</sequence>
<reference evidence="3 4" key="1">
    <citation type="submission" date="2015-07" db="EMBL/GenBank/DDBJ databases">
        <title>Comparative genomics of the Sigatoka disease complex on banana suggests a link between parallel evolutionary changes in Pseudocercospora fijiensis and Pseudocercospora eumusae and increased virulence on the banana host.</title>
        <authorList>
            <person name="Chang T.-C."/>
            <person name="Salvucci A."/>
            <person name="Crous P.W."/>
            <person name="Stergiopoulos I."/>
        </authorList>
    </citation>
    <scope>NUCLEOTIDE SEQUENCE [LARGE SCALE GENOMIC DNA]</scope>
    <source>
        <strain evidence="3 4">CBS 114824</strain>
    </source>
</reference>
<dbReference type="Pfam" id="PF08241">
    <property type="entry name" value="Methyltransf_11"/>
    <property type="match status" value="1"/>
</dbReference>
<protein>
    <recommendedName>
        <fullName evidence="2">Methyltransferase type 11 domain-containing protein</fullName>
    </recommendedName>
</protein>
<dbReference type="GO" id="GO:0008757">
    <property type="term" value="F:S-adenosylmethionine-dependent methyltransferase activity"/>
    <property type="evidence" value="ECO:0007669"/>
    <property type="project" value="InterPro"/>
</dbReference>
<evidence type="ECO:0000259" key="2">
    <source>
        <dbReference type="Pfam" id="PF08241"/>
    </source>
</evidence>
<gene>
    <name evidence="3" type="ORF">AC578_9130</name>
</gene>
<dbReference type="Gene3D" id="3.40.50.150">
    <property type="entry name" value="Vaccinia Virus protein VP39"/>
    <property type="match status" value="1"/>
</dbReference>
<dbReference type="PANTHER" id="PTHR43591:SF24">
    <property type="entry name" value="2-METHOXY-6-POLYPRENYL-1,4-BENZOQUINOL METHYLASE, MITOCHONDRIAL"/>
    <property type="match status" value="1"/>
</dbReference>
<feature type="domain" description="Methyltransferase type 11" evidence="2">
    <location>
        <begin position="60"/>
        <end position="157"/>
    </location>
</feature>
<dbReference type="Proteomes" id="UP000070133">
    <property type="component" value="Unassembled WGS sequence"/>
</dbReference>
<feature type="compositionally biased region" description="Polar residues" evidence="1">
    <location>
        <begin position="1"/>
        <end position="18"/>
    </location>
</feature>
<dbReference type="CDD" id="cd02440">
    <property type="entry name" value="AdoMet_MTases"/>
    <property type="match status" value="1"/>
</dbReference>
<dbReference type="InterPro" id="IPR029063">
    <property type="entry name" value="SAM-dependent_MTases_sf"/>
</dbReference>
<accession>A0A139HV51</accession>
<evidence type="ECO:0000256" key="1">
    <source>
        <dbReference type="SAM" id="MobiDB-lite"/>
    </source>
</evidence>
<dbReference type="EMBL" id="LFZN01000007">
    <property type="protein sequence ID" value="KXT06289.1"/>
    <property type="molecule type" value="Genomic_DNA"/>
</dbReference>
<proteinExistence type="predicted"/>
<keyword evidence="4" id="KW-1185">Reference proteome</keyword>
<dbReference type="OrthoDB" id="10017101at2759"/>